<dbReference type="EMBL" id="LCYA01000093">
    <property type="protein sequence ID" value="KWV86431.1"/>
    <property type="molecule type" value="Genomic_DNA"/>
</dbReference>
<comment type="caution">
    <text evidence="1">The sequence shown here is derived from an EMBL/GenBank/DDBJ whole genome shotgun (WGS) entry which is preliminary data.</text>
</comment>
<sequence length="190" mass="20025">MASSIDTRVGPSKLPLGWLTLEAAIRARTSERFKPLAARASGLTLIRTAWRWPPAMLTMPTPLICAIFCAMRVSTKSLSLGSNMVLEVIARVSTGVSAGLTLLYTGGAGRSLGNRLVAALIAACTCCSATSILMSRLKRRVSTEAPPELVEAIWVSPGICPNWRSSGAVTALVITSGLAPGYRVITRIVG</sequence>
<evidence type="ECO:0000313" key="1">
    <source>
        <dbReference type="EMBL" id="KWV86431.1"/>
    </source>
</evidence>
<gene>
    <name evidence="1" type="ORF">PFLmoz3_03864</name>
</gene>
<organism evidence="1 2">
    <name type="scientific">Pseudomonas fluorescens</name>
    <dbReference type="NCBI Taxonomy" id="294"/>
    <lineage>
        <taxon>Bacteria</taxon>
        <taxon>Pseudomonadati</taxon>
        <taxon>Pseudomonadota</taxon>
        <taxon>Gammaproteobacteria</taxon>
        <taxon>Pseudomonadales</taxon>
        <taxon>Pseudomonadaceae</taxon>
        <taxon>Pseudomonas</taxon>
    </lineage>
</organism>
<name>A0A109LFC4_PSEFL</name>
<accession>A0A109LFC4</accession>
<dbReference type="Proteomes" id="UP000061348">
    <property type="component" value="Unassembled WGS sequence"/>
</dbReference>
<reference evidence="1 2" key="1">
    <citation type="submission" date="2015-05" db="EMBL/GenBank/DDBJ databases">
        <title>A genomic and transcriptomic approach to investigate the blue pigment phenotype in Pseudomonas fluorescens.</title>
        <authorList>
            <person name="Andreani N.A."/>
            <person name="Cardazzo B."/>
        </authorList>
    </citation>
    <scope>NUCLEOTIDE SEQUENCE [LARGE SCALE GENOMIC DNA]</scope>
    <source>
        <strain evidence="1 2">Ps_22</strain>
    </source>
</reference>
<evidence type="ECO:0000313" key="2">
    <source>
        <dbReference type="Proteomes" id="UP000061348"/>
    </source>
</evidence>
<dbReference type="PATRIC" id="fig|294.194.peg.4285"/>
<dbReference type="AlphaFoldDB" id="A0A109LFC4"/>
<protein>
    <submittedName>
        <fullName evidence="1">Uncharacterized protein</fullName>
    </submittedName>
</protein>
<proteinExistence type="predicted"/>